<gene>
    <name evidence="2" type="primary">Cnig_chr_V.g20026</name>
    <name evidence="2" type="ORF">B9Z55_020026</name>
</gene>
<dbReference type="AlphaFoldDB" id="A0A2G5TLE9"/>
<reference evidence="3" key="1">
    <citation type="submission" date="2017-10" db="EMBL/GenBank/DDBJ databases">
        <title>Rapid genome shrinkage in a self-fertile nematode reveals novel sperm competition proteins.</title>
        <authorList>
            <person name="Yin D."/>
            <person name="Schwarz E.M."/>
            <person name="Thomas C.G."/>
            <person name="Felde R.L."/>
            <person name="Korf I.F."/>
            <person name="Cutter A.D."/>
            <person name="Schartner C.M."/>
            <person name="Ralston E.J."/>
            <person name="Meyer B.J."/>
            <person name="Haag E.S."/>
        </authorList>
    </citation>
    <scope>NUCLEOTIDE SEQUENCE [LARGE SCALE GENOMIC DNA]</scope>
    <source>
        <strain evidence="3">JU1422</strain>
    </source>
</reference>
<protein>
    <submittedName>
        <fullName evidence="2">Uncharacterized protein</fullName>
    </submittedName>
</protein>
<feature type="signal peptide" evidence="1">
    <location>
        <begin position="1"/>
        <end position="19"/>
    </location>
</feature>
<accession>A0A2G5TLE9</accession>
<dbReference type="OrthoDB" id="10280428at2759"/>
<evidence type="ECO:0000313" key="2">
    <source>
        <dbReference type="EMBL" id="PIC27931.1"/>
    </source>
</evidence>
<dbReference type="Proteomes" id="UP000230233">
    <property type="component" value="Chromosome V"/>
</dbReference>
<feature type="chain" id="PRO_5013606469" evidence="1">
    <location>
        <begin position="20"/>
        <end position="76"/>
    </location>
</feature>
<comment type="caution">
    <text evidence="2">The sequence shown here is derived from an EMBL/GenBank/DDBJ whole genome shotgun (WGS) entry which is preliminary data.</text>
</comment>
<keyword evidence="3" id="KW-1185">Reference proteome</keyword>
<evidence type="ECO:0000256" key="1">
    <source>
        <dbReference type="SAM" id="SignalP"/>
    </source>
</evidence>
<keyword evidence="1" id="KW-0732">Signal</keyword>
<evidence type="ECO:0000313" key="3">
    <source>
        <dbReference type="Proteomes" id="UP000230233"/>
    </source>
</evidence>
<organism evidence="2 3">
    <name type="scientific">Caenorhabditis nigoni</name>
    <dbReference type="NCBI Taxonomy" id="1611254"/>
    <lineage>
        <taxon>Eukaryota</taxon>
        <taxon>Metazoa</taxon>
        <taxon>Ecdysozoa</taxon>
        <taxon>Nematoda</taxon>
        <taxon>Chromadorea</taxon>
        <taxon>Rhabditida</taxon>
        <taxon>Rhabditina</taxon>
        <taxon>Rhabditomorpha</taxon>
        <taxon>Rhabditoidea</taxon>
        <taxon>Rhabditidae</taxon>
        <taxon>Peloderinae</taxon>
        <taxon>Caenorhabditis</taxon>
    </lineage>
</organism>
<proteinExistence type="predicted"/>
<sequence>MKLFFWIAILLLLVSQLHAQSANRHKRWSIVVYHAEQVLKNQAEYERRRAEEMQRRVKIVLPGDEIFPVTSENYFY</sequence>
<dbReference type="EMBL" id="PDUG01000005">
    <property type="protein sequence ID" value="PIC27931.1"/>
    <property type="molecule type" value="Genomic_DNA"/>
</dbReference>
<name>A0A2G5TLE9_9PELO</name>